<dbReference type="Proteomes" id="UP001642464">
    <property type="component" value="Unassembled WGS sequence"/>
</dbReference>
<gene>
    <name evidence="2" type="ORF">SCF082_LOCUS47301</name>
</gene>
<dbReference type="SUPFAM" id="SSF54695">
    <property type="entry name" value="POZ domain"/>
    <property type="match status" value="1"/>
</dbReference>
<evidence type="ECO:0000313" key="3">
    <source>
        <dbReference type="Proteomes" id="UP001642464"/>
    </source>
</evidence>
<sequence>MSDAMVEDTTKKQWVSDRLQQTLLDSFGLHGDFKVLVPQRAGEKDERKEFKVWSVILSSWSDVFEKMMSHDLKEKAERELVIQDFSPEGVEAFLRFLYSGTLNTSLGTLVEVLAIADKYQTPELPNHCQDILTRKLSAETAWDLFVAADRFRLEQLRDTALHTILRSPKVALAKRPSVDEELLVEVLSSHLLCISDDDLCDLLFNWEDPIGDATRNLIEKCVPNISPEKREKLRSSNSAGEPEQKRLKLVRSMHGARSEYTEDLILSIKGRFDKKWGMRNDVTEQEPQAFLSNWVSVLYSRSQNVDAIYLWARQAASYMHLLEGNWFEWRFPYFTIVPQALKFTSSVPAASCFSLLCGNDSTNLQEVFSSKELGRISCGQVIKCKCDFPVQRLRVFAVQKDFNLSCIKFQGCLQEIAD</sequence>
<name>A0ABP0RNP9_9DINO</name>
<feature type="domain" description="BTB" evidence="1">
    <location>
        <begin position="31"/>
        <end position="106"/>
    </location>
</feature>
<dbReference type="InterPro" id="IPR000210">
    <property type="entry name" value="BTB/POZ_dom"/>
</dbReference>
<dbReference type="InterPro" id="IPR011333">
    <property type="entry name" value="SKP1/BTB/POZ_sf"/>
</dbReference>
<accession>A0ABP0RNP9</accession>
<dbReference type="Pfam" id="PF00651">
    <property type="entry name" value="BTB"/>
    <property type="match status" value="1"/>
</dbReference>
<dbReference type="CDD" id="cd18186">
    <property type="entry name" value="BTB_POZ_ZBTB_KLHL-like"/>
    <property type="match status" value="1"/>
</dbReference>
<protein>
    <submittedName>
        <fullName evidence="2">BTB and MATH domain-containing protein 40</fullName>
    </submittedName>
</protein>
<dbReference type="PROSITE" id="PS50097">
    <property type="entry name" value="BTB"/>
    <property type="match status" value="1"/>
</dbReference>
<organism evidence="2 3">
    <name type="scientific">Durusdinium trenchii</name>
    <dbReference type="NCBI Taxonomy" id="1381693"/>
    <lineage>
        <taxon>Eukaryota</taxon>
        <taxon>Sar</taxon>
        <taxon>Alveolata</taxon>
        <taxon>Dinophyceae</taxon>
        <taxon>Suessiales</taxon>
        <taxon>Symbiodiniaceae</taxon>
        <taxon>Durusdinium</taxon>
    </lineage>
</organism>
<comment type="caution">
    <text evidence="2">The sequence shown here is derived from an EMBL/GenBank/DDBJ whole genome shotgun (WGS) entry which is preliminary data.</text>
</comment>
<reference evidence="2 3" key="1">
    <citation type="submission" date="2024-02" db="EMBL/GenBank/DDBJ databases">
        <authorList>
            <person name="Chen Y."/>
            <person name="Shah S."/>
            <person name="Dougan E. K."/>
            <person name="Thang M."/>
            <person name="Chan C."/>
        </authorList>
    </citation>
    <scope>NUCLEOTIDE SEQUENCE [LARGE SCALE GENOMIC DNA]</scope>
</reference>
<dbReference type="PANTHER" id="PTHR24413">
    <property type="entry name" value="SPECKLE-TYPE POZ PROTEIN"/>
    <property type="match status" value="1"/>
</dbReference>
<dbReference type="SMART" id="SM00225">
    <property type="entry name" value="BTB"/>
    <property type="match status" value="1"/>
</dbReference>
<dbReference type="EMBL" id="CAXAMM010041773">
    <property type="protein sequence ID" value="CAK9101140.1"/>
    <property type="molecule type" value="Genomic_DNA"/>
</dbReference>
<proteinExistence type="predicted"/>
<keyword evidence="3" id="KW-1185">Reference proteome</keyword>
<evidence type="ECO:0000313" key="2">
    <source>
        <dbReference type="EMBL" id="CAK9101140.1"/>
    </source>
</evidence>
<dbReference type="Gene3D" id="3.30.710.10">
    <property type="entry name" value="Potassium Channel Kv1.1, Chain A"/>
    <property type="match status" value="1"/>
</dbReference>
<evidence type="ECO:0000259" key="1">
    <source>
        <dbReference type="PROSITE" id="PS50097"/>
    </source>
</evidence>